<accession>A0A7H8N5G9</accession>
<dbReference type="AlphaFoldDB" id="A0A7H8N5G9"/>
<evidence type="ECO:0000313" key="1">
    <source>
        <dbReference type="EMBL" id="QKW49757.1"/>
    </source>
</evidence>
<dbReference type="SUPFAM" id="SSF46785">
    <property type="entry name" value="Winged helix' DNA-binding domain"/>
    <property type="match status" value="1"/>
</dbReference>
<dbReference type="RefSeq" id="WP_176161491.1">
    <property type="nucleotide sequence ID" value="NZ_CP054929.1"/>
</dbReference>
<dbReference type="InterPro" id="IPR036388">
    <property type="entry name" value="WH-like_DNA-bd_sf"/>
</dbReference>
<dbReference type="EMBL" id="CP054929">
    <property type="protein sequence ID" value="QKW49757.1"/>
    <property type="molecule type" value="Genomic_DNA"/>
</dbReference>
<name>A0A7H8N5G9_9ACTN</name>
<keyword evidence="2" id="KW-1185">Reference proteome</keyword>
<evidence type="ECO:0000313" key="2">
    <source>
        <dbReference type="Proteomes" id="UP000509303"/>
    </source>
</evidence>
<sequence length="151" mass="16844">MEFSHSDEELVKQPIGYWSWAASQAVVTYIRAGLSGVGLTQPQWWTLHQVAEHPAGRTREQITAVLKGYLDVGADLEPEIDATLERGLLEPDEDGRLHFTEAGEALYAQAAEIQRASRETVHEGITDAEFLTTVKVLQRMIHNTGGEAWHH</sequence>
<organism evidence="1 2">
    <name type="scientific">Streptomyces buecherae</name>
    <dbReference type="NCBI Taxonomy" id="2763006"/>
    <lineage>
        <taxon>Bacteria</taxon>
        <taxon>Bacillati</taxon>
        <taxon>Actinomycetota</taxon>
        <taxon>Actinomycetes</taxon>
        <taxon>Kitasatosporales</taxon>
        <taxon>Streptomycetaceae</taxon>
        <taxon>Streptomyces</taxon>
    </lineage>
</organism>
<dbReference type="Gene3D" id="1.10.10.10">
    <property type="entry name" value="Winged helix-like DNA-binding domain superfamily/Winged helix DNA-binding domain"/>
    <property type="match status" value="1"/>
</dbReference>
<reference evidence="1 2" key="1">
    <citation type="submission" date="2020-06" db="EMBL/GenBank/DDBJ databases">
        <title>Genome mining for natural products.</title>
        <authorList>
            <person name="Zhang B."/>
            <person name="Shi J."/>
            <person name="Ge H."/>
        </authorList>
    </citation>
    <scope>NUCLEOTIDE SEQUENCE [LARGE SCALE GENOMIC DNA]</scope>
    <source>
        <strain evidence="1 2">NA00687</strain>
    </source>
</reference>
<dbReference type="Proteomes" id="UP000509303">
    <property type="component" value="Chromosome"/>
</dbReference>
<protein>
    <submittedName>
        <fullName evidence="1">Winged helix-turn-helix transcriptional regulator</fullName>
    </submittedName>
</protein>
<proteinExistence type="predicted"/>
<dbReference type="InterPro" id="IPR036390">
    <property type="entry name" value="WH_DNA-bd_sf"/>
</dbReference>
<gene>
    <name evidence="1" type="ORF">HUT08_09545</name>
</gene>